<dbReference type="STRING" id="1384049.CD29_03200"/>
<organism evidence="3 4">
    <name type="scientific">Ureibacillus manganicus DSM 26584</name>
    <dbReference type="NCBI Taxonomy" id="1384049"/>
    <lineage>
        <taxon>Bacteria</taxon>
        <taxon>Bacillati</taxon>
        <taxon>Bacillota</taxon>
        <taxon>Bacilli</taxon>
        <taxon>Bacillales</taxon>
        <taxon>Caryophanaceae</taxon>
        <taxon>Ureibacillus</taxon>
    </lineage>
</organism>
<sequence length="262" mass="28455">MNEGAIAQALLDSYSTKQPISPLTTLYPLISVDEAYRIQLAQIEKRIADGDVIVGKKIGLTSKVMQQMFNVSEPDYGHILASMVLADGDEISVDQMIQPKIEFEIAFVLKEDVQGTNVTEEQIIAATDYIVPAFEIIDSRIEDWKIRFEDTVADNGSSAYAILGGKPTSLEDVDLETLGMNVLKNGHFIDHATGAAVMGNPVRAVVWLANALGKYNIGLKKGEFVLSGALTAAITVNPGDTFTADFAHLGTIQVTFKEDCQE</sequence>
<dbReference type="RefSeq" id="WP_036182743.1">
    <property type="nucleotide sequence ID" value="NZ_AVDA01000003.1"/>
</dbReference>
<evidence type="ECO:0000256" key="1">
    <source>
        <dbReference type="ARBA" id="ARBA00023239"/>
    </source>
</evidence>
<evidence type="ECO:0000313" key="3">
    <source>
        <dbReference type="EMBL" id="KGR79978.1"/>
    </source>
</evidence>
<dbReference type="OrthoDB" id="9792137at2"/>
<keyword evidence="1" id="KW-0456">Lyase</keyword>
<dbReference type="PANTHER" id="PTHR30143">
    <property type="entry name" value="ACID HYDRATASE"/>
    <property type="match status" value="1"/>
</dbReference>
<dbReference type="InterPro" id="IPR011234">
    <property type="entry name" value="Fumarylacetoacetase-like_C"/>
</dbReference>
<name>A0A0A3IAY5_9BACL</name>
<protein>
    <submittedName>
        <fullName evidence="3">2-keto-4-pentenoate hydratase</fullName>
    </submittedName>
</protein>
<dbReference type="Proteomes" id="UP000030416">
    <property type="component" value="Unassembled WGS sequence"/>
</dbReference>
<evidence type="ECO:0000313" key="4">
    <source>
        <dbReference type="Proteomes" id="UP000030416"/>
    </source>
</evidence>
<dbReference type="PANTHER" id="PTHR30143:SF0">
    <property type="entry name" value="2-KETO-4-PENTENOATE HYDRATASE"/>
    <property type="match status" value="1"/>
</dbReference>
<dbReference type="InterPro" id="IPR050772">
    <property type="entry name" value="Hydratase-Decarb/MhpD_sf"/>
</dbReference>
<dbReference type="eggNOG" id="COG3971">
    <property type="taxonomic scope" value="Bacteria"/>
</dbReference>
<evidence type="ECO:0000259" key="2">
    <source>
        <dbReference type="Pfam" id="PF01557"/>
    </source>
</evidence>
<proteinExistence type="predicted"/>
<dbReference type="GO" id="GO:0008684">
    <property type="term" value="F:2-oxopent-4-enoate hydratase activity"/>
    <property type="evidence" value="ECO:0007669"/>
    <property type="project" value="TreeGrafter"/>
</dbReference>
<dbReference type="EMBL" id="JPVN01000003">
    <property type="protein sequence ID" value="KGR79978.1"/>
    <property type="molecule type" value="Genomic_DNA"/>
</dbReference>
<gene>
    <name evidence="3" type="ORF">CD29_03200</name>
</gene>
<accession>A0A0A3IAY5</accession>
<comment type="caution">
    <text evidence="3">The sequence shown here is derived from an EMBL/GenBank/DDBJ whole genome shotgun (WGS) entry which is preliminary data.</text>
</comment>
<dbReference type="Gene3D" id="3.90.850.10">
    <property type="entry name" value="Fumarylacetoacetase-like, C-terminal domain"/>
    <property type="match status" value="1"/>
</dbReference>
<dbReference type="SUPFAM" id="SSF56529">
    <property type="entry name" value="FAH"/>
    <property type="match status" value="1"/>
</dbReference>
<dbReference type="Pfam" id="PF01557">
    <property type="entry name" value="FAA_hydrolase"/>
    <property type="match status" value="1"/>
</dbReference>
<feature type="domain" description="Fumarylacetoacetase-like C-terminal" evidence="2">
    <location>
        <begin position="80"/>
        <end position="256"/>
    </location>
</feature>
<dbReference type="InterPro" id="IPR036663">
    <property type="entry name" value="Fumarylacetoacetase_C_sf"/>
</dbReference>
<keyword evidence="4" id="KW-1185">Reference proteome</keyword>
<dbReference type="AlphaFoldDB" id="A0A0A3IAY5"/>
<dbReference type="GO" id="GO:0005737">
    <property type="term" value="C:cytoplasm"/>
    <property type="evidence" value="ECO:0007669"/>
    <property type="project" value="TreeGrafter"/>
</dbReference>
<reference evidence="3 4" key="1">
    <citation type="submission" date="2014-02" db="EMBL/GenBank/DDBJ databases">
        <title>Draft genome sequence of Lysinibacillus manganicus DSM 26584T.</title>
        <authorList>
            <person name="Zhang F."/>
            <person name="Wang G."/>
            <person name="Zhang L."/>
        </authorList>
    </citation>
    <scope>NUCLEOTIDE SEQUENCE [LARGE SCALE GENOMIC DNA]</scope>
    <source>
        <strain evidence="3 4">DSM 26584</strain>
    </source>
</reference>